<dbReference type="AlphaFoldDB" id="A0A1A9VHV4"/>
<keyword evidence="2" id="KW-1185">Reference proteome</keyword>
<protein>
    <recommendedName>
        <fullName evidence="3">HMG box domain-containing protein</fullName>
    </recommendedName>
</protein>
<evidence type="ECO:0000313" key="2">
    <source>
        <dbReference type="Proteomes" id="UP000078200"/>
    </source>
</evidence>
<dbReference type="EnsemblMetazoa" id="GAUT037968-RA">
    <property type="protein sequence ID" value="GAUT037968-PA"/>
    <property type="gene ID" value="GAUT037968"/>
</dbReference>
<proteinExistence type="predicted"/>
<organism evidence="1 2">
    <name type="scientific">Glossina austeni</name>
    <name type="common">Savannah tsetse fly</name>
    <dbReference type="NCBI Taxonomy" id="7395"/>
    <lineage>
        <taxon>Eukaryota</taxon>
        <taxon>Metazoa</taxon>
        <taxon>Ecdysozoa</taxon>
        <taxon>Arthropoda</taxon>
        <taxon>Hexapoda</taxon>
        <taxon>Insecta</taxon>
        <taxon>Pterygota</taxon>
        <taxon>Neoptera</taxon>
        <taxon>Endopterygota</taxon>
        <taxon>Diptera</taxon>
        <taxon>Brachycera</taxon>
        <taxon>Muscomorpha</taxon>
        <taxon>Hippoboscoidea</taxon>
        <taxon>Glossinidae</taxon>
        <taxon>Glossina</taxon>
    </lineage>
</organism>
<name>A0A1A9VHV4_GLOAU</name>
<sequence length="138" mass="15842">MAENNRRFQFGRDMKGGTLPQFRCQQEEIYGRSAPGTSFLVFVLTLSCNQLRRAVRKATKKWQAMSDLEKQTYTNWAQNNREETKIFIRRELCAICGGIRSNVQILLYIVGIVETKSSKSSLADNMQLQGALNQMRIT</sequence>
<accession>A0A1A9VHV4</accession>
<evidence type="ECO:0008006" key="3">
    <source>
        <dbReference type="Google" id="ProtNLM"/>
    </source>
</evidence>
<dbReference type="VEuPathDB" id="VectorBase:GAUT037968"/>
<dbReference type="Proteomes" id="UP000078200">
    <property type="component" value="Unassembled WGS sequence"/>
</dbReference>
<reference evidence="1" key="1">
    <citation type="submission" date="2020-05" db="UniProtKB">
        <authorList>
            <consortium name="EnsemblMetazoa"/>
        </authorList>
    </citation>
    <scope>IDENTIFICATION</scope>
    <source>
        <strain evidence="1">TTRI</strain>
    </source>
</reference>
<evidence type="ECO:0000313" key="1">
    <source>
        <dbReference type="EnsemblMetazoa" id="GAUT037968-PA"/>
    </source>
</evidence>